<dbReference type="SUPFAM" id="SSF53067">
    <property type="entry name" value="Actin-like ATPase domain"/>
    <property type="match status" value="2"/>
</dbReference>
<gene>
    <name evidence="1" type="ORF">CONPUDRAFT_56886</name>
</gene>
<comment type="caution">
    <text evidence="1">The sequence shown here is derived from an EMBL/GenBank/DDBJ whole genome shotgun (WGS) entry which is preliminary data.</text>
</comment>
<evidence type="ECO:0000313" key="1">
    <source>
        <dbReference type="EMBL" id="EIW80581.1"/>
    </source>
</evidence>
<accession>A0A5M3MPU2</accession>
<name>A0A5M3MPU2_CONPW</name>
<dbReference type="PANTHER" id="PTHR14187">
    <property type="entry name" value="ALPHA KINASE/ELONGATION FACTOR 2 KINASE"/>
    <property type="match status" value="1"/>
</dbReference>
<sequence length="600" mass="66508">MLTREPYQGGARKLVLAFDVGTTYSGVSYCILDPGEVPQIHSVARYPAQDHVGGHFKIPSILYYDQGHNVRAVGAEALQESVVEKAMDQQWIKLTWWKMHMRPKHLAAAHISDSDIPPLPQELTSTRVLADFMAYLFRCAQTYIEEAHVSGRSLFASSGRKIDFVLSHPNGWEGPQQSQIRQAAVLAGLIPDTPEGQARVRLVTEGEASLHFCISNMLASDSFSRVVIEKPGFDLKASKMTDAGVIIVDAGGGTIDLSAYASTGSPLSFEEIAPTECSYYPLGSVFVTRRASTMIKGYGSRFGATDYVDQMTAAFDQEAKIRFRGVDEPTYVKFGTIRDTELSHNIRNGRLKLQGQDVAQLFRPSIQSTIDAIDKQRVASNSHILFVFLVGGFAMSDYVFSELQAHLSANGLILSRPRSDTGKAVAEGAASFYVDHLVSTRVSRFTYGIDCNTPFDKKNRQHALRRHNMYTQVSGVQVIQNVFSIILHKATRVSETQEYRRSYWMTSVKRTGLLSLNQKILAHRGDAPAPSFTDEDRGALSTACTVYADTSKFARLLQARSGPSSTYYELKFDIVLLFGLTELQAQISWIENVSPVIRIV</sequence>
<dbReference type="AlphaFoldDB" id="A0A5M3MPU2"/>
<proteinExistence type="predicted"/>
<keyword evidence="2" id="KW-1185">Reference proteome</keyword>
<reference evidence="2" key="1">
    <citation type="journal article" date="2012" name="Science">
        <title>The Paleozoic origin of enzymatic lignin decomposition reconstructed from 31 fungal genomes.</title>
        <authorList>
            <person name="Floudas D."/>
            <person name="Binder M."/>
            <person name="Riley R."/>
            <person name="Barry K."/>
            <person name="Blanchette R.A."/>
            <person name="Henrissat B."/>
            <person name="Martinez A.T."/>
            <person name="Otillar R."/>
            <person name="Spatafora J.W."/>
            <person name="Yadav J.S."/>
            <person name="Aerts A."/>
            <person name="Benoit I."/>
            <person name="Boyd A."/>
            <person name="Carlson A."/>
            <person name="Copeland A."/>
            <person name="Coutinho P.M."/>
            <person name="de Vries R.P."/>
            <person name="Ferreira P."/>
            <person name="Findley K."/>
            <person name="Foster B."/>
            <person name="Gaskell J."/>
            <person name="Glotzer D."/>
            <person name="Gorecki P."/>
            <person name="Heitman J."/>
            <person name="Hesse C."/>
            <person name="Hori C."/>
            <person name="Igarashi K."/>
            <person name="Jurgens J.A."/>
            <person name="Kallen N."/>
            <person name="Kersten P."/>
            <person name="Kohler A."/>
            <person name="Kuees U."/>
            <person name="Kumar T.K.A."/>
            <person name="Kuo A."/>
            <person name="LaButti K."/>
            <person name="Larrondo L.F."/>
            <person name="Lindquist E."/>
            <person name="Ling A."/>
            <person name="Lombard V."/>
            <person name="Lucas S."/>
            <person name="Lundell T."/>
            <person name="Martin R."/>
            <person name="McLaughlin D.J."/>
            <person name="Morgenstern I."/>
            <person name="Morin E."/>
            <person name="Murat C."/>
            <person name="Nagy L.G."/>
            <person name="Nolan M."/>
            <person name="Ohm R.A."/>
            <person name="Patyshakuliyeva A."/>
            <person name="Rokas A."/>
            <person name="Ruiz-Duenas F.J."/>
            <person name="Sabat G."/>
            <person name="Salamov A."/>
            <person name="Samejima M."/>
            <person name="Schmutz J."/>
            <person name="Slot J.C."/>
            <person name="St John F."/>
            <person name="Stenlid J."/>
            <person name="Sun H."/>
            <person name="Sun S."/>
            <person name="Syed K."/>
            <person name="Tsang A."/>
            <person name="Wiebenga A."/>
            <person name="Young D."/>
            <person name="Pisabarro A."/>
            <person name="Eastwood D.C."/>
            <person name="Martin F."/>
            <person name="Cullen D."/>
            <person name="Grigoriev I.V."/>
            <person name="Hibbett D.S."/>
        </authorList>
    </citation>
    <scope>NUCLEOTIDE SEQUENCE [LARGE SCALE GENOMIC DNA]</scope>
    <source>
        <strain evidence="2">RWD-64-598 SS2</strain>
    </source>
</reference>
<dbReference type="OMA" id="ICWEENG"/>
<dbReference type="GeneID" id="19207833"/>
<dbReference type="CDD" id="cd10170">
    <property type="entry name" value="ASKHA_NBD_HSP70"/>
    <property type="match status" value="1"/>
</dbReference>
<evidence type="ECO:0000313" key="2">
    <source>
        <dbReference type="Proteomes" id="UP000053558"/>
    </source>
</evidence>
<dbReference type="PANTHER" id="PTHR14187:SF5">
    <property type="entry name" value="HEAT SHOCK 70 KDA PROTEIN 12A"/>
    <property type="match status" value="1"/>
</dbReference>
<dbReference type="InterPro" id="IPR043129">
    <property type="entry name" value="ATPase_NBD"/>
</dbReference>
<dbReference type="KEGG" id="cput:CONPUDRAFT_56886"/>
<dbReference type="Gene3D" id="3.30.420.40">
    <property type="match status" value="1"/>
</dbReference>
<dbReference type="Proteomes" id="UP000053558">
    <property type="component" value="Unassembled WGS sequence"/>
</dbReference>
<dbReference type="EMBL" id="JH711579">
    <property type="protein sequence ID" value="EIW80581.1"/>
    <property type="molecule type" value="Genomic_DNA"/>
</dbReference>
<protein>
    <recommendedName>
        <fullName evidence="3">Actin-like ATPase domain-containing protein</fullName>
    </recommendedName>
</protein>
<dbReference type="OrthoDB" id="2963168at2759"/>
<organism evidence="1 2">
    <name type="scientific">Coniophora puteana (strain RWD-64-598)</name>
    <name type="common">Brown rot fungus</name>
    <dbReference type="NCBI Taxonomy" id="741705"/>
    <lineage>
        <taxon>Eukaryota</taxon>
        <taxon>Fungi</taxon>
        <taxon>Dikarya</taxon>
        <taxon>Basidiomycota</taxon>
        <taxon>Agaricomycotina</taxon>
        <taxon>Agaricomycetes</taxon>
        <taxon>Agaricomycetidae</taxon>
        <taxon>Boletales</taxon>
        <taxon>Coniophorineae</taxon>
        <taxon>Coniophoraceae</taxon>
        <taxon>Coniophora</taxon>
    </lineage>
</organism>
<evidence type="ECO:0008006" key="3">
    <source>
        <dbReference type="Google" id="ProtNLM"/>
    </source>
</evidence>
<dbReference type="RefSeq" id="XP_007769001.1">
    <property type="nucleotide sequence ID" value="XM_007770811.1"/>
</dbReference>